<feature type="transmembrane region" description="Helical" evidence="10">
    <location>
        <begin position="147"/>
        <end position="167"/>
    </location>
</feature>
<dbReference type="InterPro" id="IPR017871">
    <property type="entry name" value="ABC_transporter-like_CS"/>
</dbReference>
<evidence type="ECO:0000256" key="4">
    <source>
        <dbReference type="ARBA" id="ARBA00022692"/>
    </source>
</evidence>
<accession>A0A5M8QJ68</accession>
<comment type="subcellular location">
    <subcellularLocation>
        <location evidence="1">Cell membrane</location>
        <topology evidence="1">Multi-pass membrane protein</topology>
    </subcellularLocation>
</comment>
<dbReference type="GO" id="GO:0015421">
    <property type="term" value="F:ABC-type oligopeptide transporter activity"/>
    <property type="evidence" value="ECO:0007669"/>
    <property type="project" value="TreeGrafter"/>
</dbReference>
<dbReference type="InterPro" id="IPR036640">
    <property type="entry name" value="ABC1_TM_sf"/>
</dbReference>
<keyword evidence="7 10" id="KW-1133">Transmembrane helix</keyword>
<keyword evidence="6 13" id="KW-0067">ATP-binding</keyword>
<feature type="domain" description="ABC transmembrane type-1" evidence="12">
    <location>
        <begin position="35"/>
        <end position="317"/>
    </location>
</feature>
<dbReference type="FunFam" id="3.40.50.300:FF:000299">
    <property type="entry name" value="ABC transporter ATP-binding protein/permease"/>
    <property type="match status" value="1"/>
</dbReference>
<reference evidence="13 14" key="1">
    <citation type="submission" date="2019-08" db="EMBL/GenBank/DDBJ databases">
        <title>Agrococcus lahaulensis sp. nov., isolated from a cold desert of the Indian Himalayas.</title>
        <authorList>
            <person name="Qu J.H."/>
        </authorList>
    </citation>
    <scope>NUCLEOTIDE SEQUENCE [LARGE SCALE GENOMIC DNA]</scope>
    <source>
        <strain evidence="13 14">NS18</strain>
    </source>
</reference>
<dbReference type="AlphaFoldDB" id="A0A5M8QJ68"/>
<evidence type="ECO:0000256" key="7">
    <source>
        <dbReference type="ARBA" id="ARBA00022989"/>
    </source>
</evidence>
<feature type="transmembrane region" description="Helical" evidence="10">
    <location>
        <begin position="70"/>
        <end position="90"/>
    </location>
</feature>
<dbReference type="InterPro" id="IPR003439">
    <property type="entry name" value="ABC_transporter-like_ATP-bd"/>
</dbReference>
<keyword evidence="5" id="KW-0547">Nucleotide-binding</keyword>
<dbReference type="Gene3D" id="3.40.50.300">
    <property type="entry name" value="P-loop containing nucleotide triphosphate hydrolases"/>
    <property type="match status" value="1"/>
</dbReference>
<dbReference type="GO" id="GO:0005524">
    <property type="term" value="F:ATP binding"/>
    <property type="evidence" value="ECO:0007669"/>
    <property type="project" value="UniProtKB-KW"/>
</dbReference>
<keyword evidence="8 10" id="KW-0472">Membrane</keyword>
<feature type="transmembrane region" description="Helical" evidence="10">
    <location>
        <begin position="34"/>
        <end position="58"/>
    </location>
</feature>
<evidence type="ECO:0000259" key="12">
    <source>
        <dbReference type="PROSITE" id="PS50929"/>
    </source>
</evidence>
<evidence type="ECO:0000256" key="2">
    <source>
        <dbReference type="ARBA" id="ARBA00022448"/>
    </source>
</evidence>
<dbReference type="SUPFAM" id="SSF52540">
    <property type="entry name" value="P-loop containing nucleoside triphosphate hydrolases"/>
    <property type="match status" value="1"/>
</dbReference>
<evidence type="ECO:0000256" key="6">
    <source>
        <dbReference type="ARBA" id="ARBA00022840"/>
    </source>
</evidence>
<dbReference type="PANTHER" id="PTHR43394:SF1">
    <property type="entry name" value="ATP-BINDING CASSETTE SUB-FAMILY B MEMBER 10, MITOCHONDRIAL"/>
    <property type="match status" value="1"/>
</dbReference>
<organism evidence="13 14">
    <name type="scientific">Agrococcus sediminis</name>
    <dbReference type="NCBI Taxonomy" id="2599924"/>
    <lineage>
        <taxon>Bacteria</taxon>
        <taxon>Bacillati</taxon>
        <taxon>Actinomycetota</taxon>
        <taxon>Actinomycetes</taxon>
        <taxon>Micrococcales</taxon>
        <taxon>Microbacteriaceae</taxon>
        <taxon>Agrococcus</taxon>
    </lineage>
</organism>
<comment type="caution">
    <text evidence="13">The sequence shown here is derived from an EMBL/GenBank/DDBJ whole genome shotgun (WGS) entry which is preliminary data.</text>
</comment>
<dbReference type="Proteomes" id="UP000323221">
    <property type="component" value="Unassembled WGS sequence"/>
</dbReference>
<dbReference type="Pfam" id="PF00005">
    <property type="entry name" value="ABC_tran"/>
    <property type="match status" value="1"/>
</dbReference>
<dbReference type="GO" id="GO:0005886">
    <property type="term" value="C:plasma membrane"/>
    <property type="evidence" value="ECO:0007669"/>
    <property type="project" value="UniProtKB-SubCell"/>
</dbReference>
<dbReference type="PROSITE" id="PS50929">
    <property type="entry name" value="ABC_TM1F"/>
    <property type="match status" value="1"/>
</dbReference>
<dbReference type="InterPro" id="IPR027417">
    <property type="entry name" value="P-loop_NTPase"/>
</dbReference>
<evidence type="ECO:0000256" key="9">
    <source>
        <dbReference type="ARBA" id="ARBA00061644"/>
    </source>
</evidence>
<dbReference type="EMBL" id="VOIR01000012">
    <property type="protein sequence ID" value="KAA6435000.1"/>
    <property type="molecule type" value="Genomic_DNA"/>
</dbReference>
<dbReference type="InterPro" id="IPR003593">
    <property type="entry name" value="AAA+_ATPase"/>
</dbReference>
<keyword evidence="2" id="KW-0813">Transport</keyword>
<evidence type="ECO:0000256" key="10">
    <source>
        <dbReference type="SAM" id="Phobius"/>
    </source>
</evidence>
<protein>
    <submittedName>
        <fullName evidence="13">ABC transporter ATP-binding protein</fullName>
    </submittedName>
</protein>
<evidence type="ECO:0000259" key="11">
    <source>
        <dbReference type="PROSITE" id="PS50893"/>
    </source>
</evidence>
<evidence type="ECO:0000256" key="5">
    <source>
        <dbReference type="ARBA" id="ARBA00022741"/>
    </source>
</evidence>
<feature type="transmembrane region" description="Helical" evidence="10">
    <location>
        <begin position="258"/>
        <end position="280"/>
    </location>
</feature>
<sequence>MSSTPPDPTPTKVAGHLPALARLLPFLRPVLPRLLWGTAAALVSALLSLATPIAMRALVDGPLAERDSAAVWPVAIAILALALGEAFFVYMRRFLVTLPSTQVEASMRRTLYAKLQALPVAFHDRWQSGQLLSRAVQDLGMIRRFSAFGAPLLVVNAITLVVGIVILFFWSPLLASVFVVLSAPVVFVALRFERRYFVVSRAAQDQAGDLATTVEQSIHGIRVLKAFGRGRHALEGFTDQASTLRETEIDKARMDGYLWMWLTIVPYISYAVCLFLGVWLAASDQISVGTLFAFFAVAMVLNWPIESIGFLFAFLIDASNASRRFHEILDAENTIVDPELPTTIPAPKGRLVFDDVHFRYQDAQPHERDLVDGASLVLEPGETMALIGVTGSGKTTLTALPARLYDVTGGRVLLDGVDVRDLSLQELRTHVAMAFEDATLFSASVRENVLMGAPDASEDALDRALAIAQADFARDLPDGLDTQIGEEGLSLSGGQRQRLALARAVAADPAVLVLDDPLSALDVETEAQVEAALRHVLERTTALIVAHRPSTVQLADRVALMRDGRIDDVGTHSELLARSEHYRYVISSLEEAERDRTSIEAVTGSMQRVDLDDLDGLDAQTEEVSR</sequence>
<dbReference type="OrthoDB" id="9806127at2"/>
<name>A0A5M8QJ68_9MICO</name>
<dbReference type="PROSITE" id="PS50893">
    <property type="entry name" value="ABC_TRANSPORTER_2"/>
    <property type="match status" value="1"/>
</dbReference>
<dbReference type="SMART" id="SM00382">
    <property type="entry name" value="AAA"/>
    <property type="match status" value="1"/>
</dbReference>
<dbReference type="InterPro" id="IPR039421">
    <property type="entry name" value="Type_1_exporter"/>
</dbReference>
<dbReference type="InterPro" id="IPR011527">
    <property type="entry name" value="ABC1_TM_dom"/>
</dbReference>
<gene>
    <name evidence="13" type="ORF">FQ330_04340</name>
</gene>
<feature type="transmembrane region" description="Helical" evidence="10">
    <location>
        <begin position="173"/>
        <end position="192"/>
    </location>
</feature>
<dbReference type="GO" id="GO:0016887">
    <property type="term" value="F:ATP hydrolysis activity"/>
    <property type="evidence" value="ECO:0007669"/>
    <property type="project" value="InterPro"/>
</dbReference>
<dbReference type="CDD" id="cd18543">
    <property type="entry name" value="ABC_6TM_Rv0194_D1_like"/>
    <property type="match status" value="1"/>
</dbReference>
<evidence type="ECO:0000256" key="1">
    <source>
        <dbReference type="ARBA" id="ARBA00004651"/>
    </source>
</evidence>
<keyword evidence="14" id="KW-1185">Reference proteome</keyword>
<dbReference type="RefSeq" id="WP_146355582.1">
    <property type="nucleotide sequence ID" value="NZ_VOIR01000012.1"/>
</dbReference>
<evidence type="ECO:0000256" key="3">
    <source>
        <dbReference type="ARBA" id="ARBA00022475"/>
    </source>
</evidence>
<comment type="similarity">
    <text evidence="9">Belongs to the ABC transporter superfamily. Lipid exporter (TC 3.A.1.106) family.</text>
</comment>
<keyword evidence="3" id="KW-1003">Cell membrane</keyword>
<dbReference type="SUPFAM" id="SSF90123">
    <property type="entry name" value="ABC transporter transmembrane region"/>
    <property type="match status" value="1"/>
</dbReference>
<evidence type="ECO:0000313" key="13">
    <source>
        <dbReference type="EMBL" id="KAA6435000.1"/>
    </source>
</evidence>
<evidence type="ECO:0000313" key="14">
    <source>
        <dbReference type="Proteomes" id="UP000323221"/>
    </source>
</evidence>
<feature type="domain" description="ABC transporter" evidence="11">
    <location>
        <begin position="351"/>
        <end position="588"/>
    </location>
</feature>
<dbReference type="PANTHER" id="PTHR43394">
    <property type="entry name" value="ATP-DEPENDENT PERMEASE MDL1, MITOCHONDRIAL"/>
    <property type="match status" value="1"/>
</dbReference>
<feature type="transmembrane region" description="Helical" evidence="10">
    <location>
        <begin position="292"/>
        <end position="316"/>
    </location>
</feature>
<proteinExistence type="inferred from homology"/>
<evidence type="ECO:0000256" key="8">
    <source>
        <dbReference type="ARBA" id="ARBA00023136"/>
    </source>
</evidence>
<dbReference type="PROSITE" id="PS00211">
    <property type="entry name" value="ABC_TRANSPORTER_1"/>
    <property type="match status" value="1"/>
</dbReference>
<keyword evidence="4 10" id="KW-0812">Transmembrane</keyword>
<dbReference type="Gene3D" id="1.20.1560.10">
    <property type="entry name" value="ABC transporter type 1, transmembrane domain"/>
    <property type="match status" value="1"/>
</dbReference>
<dbReference type="Pfam" id="PF00664">
    <property type="entry name" value="ABC_membrane"/>
    <property type="match status" value="1"/>
</dbReference>